<organism evidence="1 2">
    <name type="scientific">Rhizophagus irregularis</name>
    <dbReference type="NCBI Taxonomy" id="588596"/>
    <lineage>
        <taxon>Eukaryota</taxon>
        <taxon>Fungi</taxon>
        <taxon>Fungi incertae sedis</taxon>
        <taxon>Mucoromycota</taxon>
        <taxon>Glomeromycotina</taxon>
        <taxon>Glomeromycetes</taxon>
        <taxon>Glomerales</taxon>
        <taxon>Glomeraceae</taxon>
        <taxon>Rhizophagus</taxon>
    </lineage>
</organism>
<sequence>MRCTEGVWMSLVNTNEYIYVALDFEGLKSLERTPQEDLFLTLFNTVVSNLILFKNQFVINRDMSTMFQRFQDGATLFESDSKIFQAKLCIIIKDVPKNDKDEIVREFKSKFSQIVSEEGEDNFISRMYKGGLDIIPWPMFNDAAWFKTLSTVNKKLDKQEVKYENARTFLQSTKVIMAKLKICDWGSLDENLIQIRVATLKRLLPTVVSYGLEQKDSVTEQLTNHDTGEHIDDPIVSLSDILHDFEKSIELLPDSDIQLYEENGSFERLSEDLRCQSNDHFHSDLQVDHFCGNEHQCQKFCEDDGICKVTTEPKRQEEVYKGLVKETSIAFTKYTQSNERLRCIKKIPPNKFEHTGKHTHGEDSFHFCDAKCQFCEYFCTLPYGHKQIHDTRHGNMTQTEFTGESNEFEYAGHKLRVGDQGVFVLCNLHCKDLGRHRHIDYCQNAENCKLGNQGQDIQHINEKVQPNPDNPKDFISHKLFWERTGFKDPYSAQEQQEFTKCDHECSDEKHHKTGAVYQAVYQFMDARINSATTNQNQMSATQDSISLILFDHEVIVPFEYRDLTDPKDLLNSMLQHQARGGTNYDLAIQKAGFLITSYFDPTKVNIIIFLSDGLCGVPFNQLHTICKQNKTRGSPLYLYTKAENFE</sequence>
<name>A0A916E298_9GLOM</name>
<dbReference type="CDD" id="cd00198">
    <property type="entry name" value="vWFA"/>
    <property type="match status" value="1"/>
</dbReference>
<proteinExistence type="predicted"/>
<dbReference type="Proteomes" id="UP000684084">
    <property type="component" value="Unassembled WGS sequence"/>
</dbReference>
<accession>A0A916E298</accession>
<evidence type="ECO:0000313" key="2">
    <source>
        <dbReference type="Proteomes" id="UP000684084"/>
    </source>
</evidence>
<evidence type="ECO:0000313" key="1">
    <source>
        <dbReference type="EMBL" id="CAB5351428.1"/>
    </source>
</evidence>
<comment type="caution">
    <text evidence="1">The sequence shown here is derived from an EMBL/GenBank/DDBJ whole genome shotgun (WGS) entry which is preliminary data.</text>
</comment>
<gene>
    <name evidence="1" type="ORF">CHRIB12_LOCUS5153</name>
</gene>
<reference evidence="1" key="1">
    <citation type="submission" date="2020-05" db="EMBL/GenBank/DDBJ databases">
        <authorList>
            <person name="Rincon C."/>
            <person name="Sanders R I."/>
            <person name="Robbins C."/>
            <person name="Chaturvedi A."/>
        </authorList>
    </citation>
    <scope>NUCLEOTIDE SEQUENCE</scope>
    <source>
        <strain evidence="1">CHB12</strain>
    </source>
</reference>
<dbReference type="OrthoDB" id="2414946at2759"/>
<dbReference type="EMBL" id="CAGKOT010000008">
    <property type="protein sequence ID" value="CAB5351428.1"/>
    <property type="molecule type" value="Genomic_DNA"/>
</dbReference>
<evidence type="ECO:0008006" key="3">
    <source>
        <dbReference type="Google" id="ProtNLM"/>
    </source>
</evidence>
<dbReference type="AlphaFoldDB" id="A0A916E298"/>
<protein>
    <recommendedName>
        <fullName evidence="3">VWFA domain-containing protein</fullName>
    </recommendedName>
</protein>